<dbReference type="AlphaFoldDB" id="A0A1L4D0H5"/>
<evidence type="ECO:0000256" key="4">
    <source>
        <dbReference type="ARBA" id="ARBA00022833"/>
    </source>
</evidence>
<feature type="binding site" evidence="7">
    <location>
        <position position="103"/>
    </location>
    <ligand>
        <name>Zn(2+)</name>
        <dbReference type="ChEBI" id="CHEBI:29105"/>
    </ligand>
</feature>
<dbReference type="PROSITE" id="PS00704">
    <property type="entry name" value="PROK_CO2_ANHYDRASE_1"/>
    <property type="match status" value="1"/>
</dbReference>
<dbReference type="GO" id="GO:0004089">
    <property type="term" value="F:carbonate dehydratase activity"/>
    <property type="evidence" value="ECO:0007669"/>
    <property type="project" value="UniProtKB-EC"/>
</dbReference>
<dbReference type="GO" id="GO:0008270">
    <property type="term" value="F:zinc ion binding"/>
    <property type="evidence" value="ECO:0007669"/>
    <property type="project" value="InterPro"/>
</dbReference>
<evidence type="ECO:0000256" key="3">
    <source>
        <dbReference type="ARBA" id="ARBA00022723"/>
    </source>
</evidence>
<dbReference type="InterPro" id="IPR036874">
    <property type="entry name" value="Carbonic_anhydrase_sf"/>
</dbReference>
<dbReference type="GO" id="GO:0015976">
    <property type="term" value="P:carbon utilization"/>
    <property type="evidence" value="ECO:0007669"/>
    <property type="project" value="InterPro"/>
</dbReference>
<dbReference type="EMBL" id="CP017834">
    <property type="protein sequence ID" value="APJ03694.1"/>
    <property type="molecule type" value="Genomic_DNA"/>
</dbReference>
<comment type="cofactor">
    <cofactor evidence="7">
        <name>Zn(2+)</name>
        <dbReference type="ChEBI" id="CHEBI:29105"/>
    </cofactor>
    <text evidence="7">Binds 1 zinc ion per subunit.</text>
</comment>
<evidence type="ECO:0000256" key="7">
    <source>
        <dbReference type="PIRSR" id="PIRSR601765-1"/>
    </source>
</evidence>
<keyword evidence="5" id="KW-0456">Lyase</keyword>
<evidence type="ECO:0000313" key="8">
    <source>
        <dbReference type="EMBL" id="APJ03694.1"/>
    </source>
</evidence>
<dbReference type="PANTHER" id="PTHR11002:SF76">
    <property type="entry name" value="CARBONIC ANHYDRASE"/>
    <property type="match status" value="1"/>
</dbReference>
<organism evidence="8 9">
    <name type="scientific">Silvanigrella aquatica</name>
    <dbReference type="NCBI Taxonomy" id="1915309"/>
    <lineage>
        <taxon>Bacteria</taxon>
        <taxon>Pseudomonadati</taxon>
        <taxon>Bdellovibrionota</taxon>
        <taxon>Oligoflexia</taxon>
        <taxon>Silvanigrellales</taxon>
        <taxon>Silvanigrellaceae</taxon>
        <taxon>Silvanigrella</taxon>
    </lineage>
</organism>
<comment type="similarity">
    <text evidence="1">Belongs to the beta-class carbonic anhydrase family.</text>
</comment>
<dbReference type="EC" id="4.2.1.1" evidence="2"/>
<evidence type="ECO:0000256" key="6">
    <source>
        <dbReference type="ARBA" id="ARBA00048348"/>
    </source>
</evidence>
<evidence type="ECO:0000256" key="2">
    <source>
        <dbReference type="ARBA" id="ARBA00012925"/>
    </source>
</evidence>
<feature type="binding site" evidence="7">
    <location>
        <position position="39"/>
    </location>
    <ligand>
        <name>Zn(2+)</name>
        <dbReference type="ChEBI" id="CHEBI:29105"/>
    </ligand>
</feature>
<dbReference type="PANTHER" id="PTHR11002">
    <property type="entry name" value="CARBONIC ANHYDRASE"/>
    <property type="match status" value="1"/>
</dbReference>
<dbReference type="SUPFAM" id="SSF53056">
    <property type="entry name" value="beta-carbonic anhydrase, cab"/>
    <property type="match status" value="1"/>
</dbReference>
<dbReference type="KEGG" id="saqi:AXG55_07155"/>
<keyword evidence="9" id="KW-1185">Reference proteome</keyword>
<dbReference type="SMART" id="SM00947">
    <property type="entry name" value="Pro_CA"/>
    <property type="match status" value="1"/>
</dbReference>
<feature type="binding site" evidence="7">
    <location>
        <position position="41"/>
    </location>
    <ligand>
        <name>Zn(2+)</name>
        <dbReference type="ChEBI" id="CHEBI:29105"/>
    </ligand>
</feature>
<dbReference type="InterPro" id="IPR015892">
    <property type="entry name" value="Carbonic_anhydrase_CS"/>
</dbReference>
<dbReference type="RefSeq" id="WP_148697435.1">
    <property type="nucleotide sequence ID" value="NZ_CP017834.1"/>
</dbReference>
<evidence type="ECO:0000256" key="5">
    <source>
        <dbReference type="ARBA" id="ARBA00023239"/>
    </source>
</evidence>
<keyword evidence="4 7" id="KW-0862">Zinc</keyword>
<feature type="binding site" evidence="7">
    <location>
        <position position="106"/>
    </location>
    <ligand>
        <name>Zn(2+)</name>
        <dbReference type="ChEBI" id="CHEBI:29105"/>
    </ligand>
</feature>
<dbReference type="OrthoDB" id="9797527at2"/>
<keyword evidence="3 7" id="KW-0479">Metal-binding</keyword>
<evidence type="ECO:0000256" key="1">
    <source>
        <dbReference type="ARBA" id="ARBA00006217"/>
    </source>
</evidence>
<protein>
    <recommendedName>
        <fullName evidence="2">carbonic anhydrase</fullName>
        <ecNumber evidence="2">4.2.1.1</ecNumber>
    </recommendedName>
</protein>
<name>A0A1L4D0H5_9BACT</name>
<gene>
    <name evidence="8" type="ORF">AXG55_07155</name>
</gene>
<proteinExistence type="inferred from homology"/>
<dbReference type="Proteomes" id="UP000184731">
    <property type="component" value="Chromosome"/>
</dbReference>
<accession>A0A1L4D0H5</accession>
<reference evidence="8 9" key="1">
    <citation type="submission" date="2016-10" db="EMBL/GenBank/DDBJ databases">
        <title>Silvanigrella aquatica sp. nov., isolated from a freshwater lake located in the Black Forest, Germany, description of Silvanigrellaceae fam. nov., Silvanigrellales ord. nov., reclassification of the order Bdellovibrionales in the class Oligoflexia, reclassification of the families Bacteriovoracaceae and Halobacteriovoraceae in the new order Bacteriovoracales ord. nov., and reclassification of the family Pseudobacteriovoracaceae in the order Oligoflexiales.</title>
        <authorList>
            <person name="Hahn M.W."/>
            <person name="Schmidt J."/>
            <person name="Koll U."/>
            <person name="Rohde M."/>
            <person name="Verbag S."/>
            <person name="Pitt A."/>
            <person name="Nakai R."/>
            <person name="Naganuma T."/>
            <person name="Lang E."/>
        </authorList>
    </citation>
    <scope>NUCLEOTIDE SEQUENCE [LARGE SCALE GENOMIC DNA]</scope>
    <source>
        <strain evidence="8 9">MWH-Nonnen-W8red</strain>
    </source>
</reference>
<sequence length="224" mass="25163">MKKLIHGIIDFRKNVIEGYRETFARLALGQSPDALFIACSDSRVVPNLFASTDPGDLFVVRNVGNMIPPCSRNGYSVGDESEAAAIEFSLLTLNVSSIIICGHSECGAMQGILANRNAISSPNLRSWLQYGESALKKLQSGYEINPGLQPHNQLSQINVVEQKKHLESYPLVQEFIRDHKLKIYCWWFDIATADVYSFNEQEGRFKILDDAEAERLLAIIENRK</sequence>
<dbReference type="Pfam" id="PF00484">
    <property type="entry name" value="Pro_CA"/>
    <property type="match status" value="1"/>
</dbReference>
<dbReference type="InterPro" id="IPR001765">
    <property type="entry name" value="Carbonic_anhydrase"/>
</dbReference>
<dbReference type="STRING" id="1915309.AXG55_07155"/>
<evidence type="ECO:0000313" key="9">
    <source>
        <dbReference type="Proteomes" id="UP000184731"/>
    </source>
</evidence>
<dbReference type="Gene3D" id="3.40.1050.10">
    <property type="entry name" value="Carbonic anhydrase"/>
    <property type="match status" value="1"/>
</dbReference>
<comment type="catalytic activity">
    <reaction evidence="6">
        <text>hydrogencarbonate + H(+) = CO2 + H2O</text>
        <dbReference type="Rhea" id="RHEA:10748"/>
        <dbReference type="ChEBI" id="CHEBI:15377"/>
        <dbReference type="ChEBI" id="CHEBI:15378"/>
        <dbReference type="ChEBI" id="CHEBI:16526"/>
        <dbReference type="ChEBI" id="CHEBI:17544"/>
        <dbReference type="EC" id="4.2.1.1"/>
    </reaction>
</comment>